<accession>A0A182YR44</accession>
<protein>
    <submittedName>
        <fullName evidence="2">Uncharacterized protein</fullName>
    </submittedName>
</protein>
<dbReference type="Proteomes" id="UP000076408">
    <property type="component" value="Unassembled WGS sequence"/>
</dbReference>
<dbReference type="AlphaFoldDB" id="A0A182YR44"/>
<feature type="region of interest" description="Disordered" evidence="1">
    <location>
        <begin position="97"/>
        <end position="119"/>
    </location>
</feature>
<feature type="region of interest" description="Disordered" evidence="1">
    <location>
        <begin position="44"/>
        <end position="69"/>
    </location>
</feature>
<name>A0A182YR44_ANOST</name>
<evidence type="ECO:0000313" key="2">
    <source>
        <dbReference type="EnsemblMetazoa" id="ASTEI10930-PA"/>
    </source>
</evidence>
<keyword evidence="3" id="KW-1185">Reference proteome</keyword>
<feature type="compositionally biased region" description="Polar residues" evidence="1">
    <location>
        <begin position="107"/>
        <end position="119"/>
    </location>
</feature>
<dbReference type="VEuPathDB" id="VectorBase:ASTEI10930"/>
<dbReference type="EnsemblMetazoa" id="ASTEI10930-RA">
    <property type="protein sequence ID" value="ASTEI10930-PA"/>
    <property type="gene ID" value="ASTEI10930"/>
</dbReference>
<proteinExistence type="predicted"/>
<evidence type="ECO:0000313" key="3">
    <source>
        <dbReference type="Proteomes" id="UP000076408"/>
    </source>
</evidence>
<evidence type="ECO:0000256" key="1">
    <source>
        <dbReference type="SAM" id="MobiDB-lite"/>
    </source>
</evidence>
<sequence length="119" mass="13723">MGEWIRASVVTRLGDLHYSIECDGILTKRNVDEIPPALDERTVNQRNVPAPSRSTEVHHRRRFYGSTEAQQAPMDSNRVWLIRFIGFIHIIRYTKRHTNSKSDTRQSRPASCASFNKAT</sequence>
<reference evidence="3" key="1">
    <citation type="journal article" date="2014" name="Genome Biol.">
        <title>Genome analysis of a major urban malaria vector mosquito, Anopheles stephensi.</title>
        <authorList>
            <person name="Jiang X."/>
            <person name="Peery A."/>
            <person name="Hall A.B."/>
            <person name="Sharma A."/>
            <person name="Chen X.G."/>
            <person name="Waterhouse R.M."/>
            <person name="Komissarov A."/>
            <person name="Riehle M.M."/>
            <person name="Shouche Y."/>
            <person name="Sharakhova M.V."/>
            <person name="Lawson D."/>
            <person name="Pakpour N."/>
            <person name="Arensburger P."/>
            <person name="Davidson V.L."/>
            <person name="Eiglmeier K."/>
            <person name="Emrich S."/>
            <person name="George P."/>
            <person name="Kennedy R.C."/>
            <person name="Mane S.P."/>
            <person name="Maslen G."/>
            <person name="Oringanje C."/>
            <person name="Qi Y."/>
            <person name="Settlage R."/>
            <person name="Tojo M."/>
            <person name="Tubio J.M."/>
            <person name="Unger M.F."/>
            <person name="Wang B."/>
            <person name="Vernick K.D."/>
            <person name="Ribeiro J.M."/>
            <person name="James A.A."/>
            <person name="Michel K."/>
            <person name="Riehle M.A."/>
            <person name="Luckhart S."/>
            <person name="Sharakhov I.V."/>
            <person name="Tu Z."/>
        </authorList>
    </citation>
    <scope>NUCLEOTIDE SEQUENCE [LARGE SCALE GENOMIC DNA]</scope>
    <source>
        <strain evidence="3">Indian</strain>
    </source>
</reference>
<organism evidence="2 3">
    <name type="scientific">Anopheles stephensi</name>
    <name type="common">Indo-Pakistan malaria mosquito</name>
    <dbReference type="NCBI Taxonomy" id="30069"/>
    <lineage>
        <taxon>Eukaryota</taxon>
        <taxon>Metazoa</taxon>
        <taxon>Ecdysozoa</taxon>
        <taxon>Arthropoda</taxon>
        <taxon>Hexapoda</taxon>
        <taxon>Insecta</taxon>
        <taxon>Pterygota</taxon>
        <taxon>Neoptera</taxon>
        <taxon>Endopterygota</taxon>
        <taxon>Diptera</taxon>
        <taxon>Nematocera</taxon>
        <taxon>Culicoidea</taxon>
        <taxon>Culicidae</taxon>
        <taxon>Anophelinae</taxon>
        <taxon>Anopheles</taxon>
    </lineage>
</organism>
<reference evidence="2" key="2">
    <citation type="submission" date="2020-05" db="UniProtKB">
        <authorList>
            <consortium name="EnsemblMetazoa"/>
        </authorList>
    </citation>
    <scope>IDENTIFICATION</scope>
    <source>
        <strain evidence="2">Indian</strain>
    </source>
</reference>